<evidence type="ECO:0000313" key="3">
    <source>
        <dbReference type="Proteomes" id="UP000265801"/>
    </source>
</evidence>
<reference evidence="2 3" key="1">
    <citation type="submission" date="2018-09" db="EMBL/GenBank/DDBJ databases">
        <title>Bacillus saliacetes sp. nov., isolated from Thai shrimp paste (Ka-pi).</title>
        <authorList>
            <person name="Daroonpunt R."/>
            <person name="Tanasupawat S."/>
            <person name="Yiamsombut S."/>
        </authorList>
    </citation>
    <scope>NUCLEOTIDE SEQUENCE [LARGE SCALE GENOMIC DNA]</scope>
    <source>
        <strain evidence="2 3">SKP7-4</strain>
    </source>
</reference>
<dbReference type="EMBL" id="QXIR01000004">
    <property type="protein sequence ID" value="RIW37336.1"/>
    <property type="molecule type" value="Genomic_DNA"/>
</dbReference>
<evidence type="ECO:0000259" key="1">
    <source>
        <dbReference type="PROSITE" id="PS50965"/>
    </source>
</evidence>
<evidence type="ECO:0000313" key="2">
    <source>
        <dbReference type="EMBL" id="RIW37336.1"/>
    </source>
</evidence>
<accession>A0A3A1R5F4</accession>
<proteinExistence type="predicted"/>
<dbReference type="RefSeq" id="WP_119545755.1">
    <property type="nucleotide sequence ID" value="NZ_QXIR01000004.1"/>
</dbReference>
<dbReference type="Pfam" id="PF08378">
    <property type="entry name" value="NERD"/>
    <property type="match status" value="1"/>
</dbReference>
<dbReference type="PROSITE" id="PS50965">
    <property type="entry name" value="NERD"/>
    <property type="match status" value="1"/>
</dbReference>
<comment type="caution">
    <text evidence="2">The sequence shown here is derived from an EMBL/GenBank/DDBJ whole genome shotgun (WGS) entry which is preliminary data.</text>
</comment>
<keyword evidence="3" id="KW-1185">Reference proteome</keyword>
<dbReference type="InterPro" id="IPR011528">
    <property type="entry name" value="NERD"/>
</dbReference>
<sequence>MKKGYEGEVRFDQLSEKSLNDKFVLNDLLLEMNHSYSQIDTLSISDGVIHLLNIKNYEGDYHFKGDELFRFPQEKEYHNPLLQLQRSATIMRQILHDIQEDYIVKPYAVFVNPQFTLYQAPLNQPIIYPTQLPRFLIAL</sequence>
<gene>
    <name evidence="2" type="ORF">D3H55_04675</name>
</gene>
<dbReference type="OrthoDB" id="2164794at2"/>
<protein>
    <submittedName>
        <fullName evidence="2">NERD domain-containing protein</fullName>
    </submittedName>
</protein>
<organism evidence="2 3">
    <name type="scientific">Bacillus salacetis</name>
    <dbReference type="NCBI Taxonomy" id="2315464"/>
    <lineage>
        <taxon>Bacteria</taxon>
        <taxon>Bacillati</taxon>
        <taxon>Bacillota</taxon>
        <taxon>Bacilli</taxon>
        <taxon>Bacillales</taxon>
        <taxon>Bacillaceae</taxon>
        <taxon>Bacillus</taxon>
    </lineage>
</organism>
<feature type="domain" description="NERD" evidence="1">
    <location>
        <begin position="3"/>
        <end position="114"/>
    </location>
</feature>
<dbReference type="Proteomes" id="UP000265801">
    <property type="component" value="Unassembled WGS sequence"/>
</dbReference>
<name>A0A3A1R5F4_9BACI</name>
<dbReference type="AlphaFoldDB" id="A0A3A1R5F4"/>